<evidence type="ECO:0008006" key="15">
    <source>
        <dbReference type="Google" id="ProtNLM"/>
    </source>
</evidence>
<dbReference type="GO" id="GO:0007417">
    <property type="term" value="P:central nervous system development"/>
    <property type="evidence" value="ECO:0007669"/>
    <property type="project" value="TreeGrafter"/>
</dbReference>
<dbReference type="AlphaFoldDB" id="A0AAV6GC20"/>
<evidence type="ECO:0000256" key="10">
    <source>
        <dbReference type="SAM" id="SignalP"/>
    </source>
</evidence>
<evidence type="ECO:0000256" key="2">
    <source>
        <dbReference type="ARBA" id="ARBA00022525"/>
    </source>
</evidence>
<keyword evidence="14" id="KW-1185">Reference proteome</keyword>
<dbReference type="Pfam" id="PF00193">
    <property type="entry name" value="Xlink"/>
    <property type="match status" value="2"/>
</dbReference>
<keyword evidence="5 9" id="KW-1015">Disulfide bond</keyword>
<evidence type="ECO:0000256" key="8">
    <source>
        <dbReference type="ARBA" id="ARBA00038272"/>
    </source>
</evidence>
<dbReference type="InterPro" id="IPR016186">
    <property type="entry name" value="C-type_lectin-like/link_sf"/>
</dbReference>
<feature type="disulfide bond" evidence="9">
    <location>
        <begin position="194"/>
        <end position="215"/>
    </location>
</feature>
<dbReference type="GO" id="GO:0045202">
    <property type="term" value="C:synapse"/>
    <property type="evidence" value="ECO:0007669"/>
    <property type="project" value="TreeGrafter"/>
</dbReference>
<feature type="domain" description="Link" evidence="12">
    <location>
        <begin position="148"/>
        <end position="242"/>
    </location>
</feature>
<evidence type="ECO:0000259" key="12">
    <source>
        <dbReference type="PROSITE" id="PS50963"/>
    </source>
</evidence>
<dbReference type="InterPro" id="IPR016187">
    <property type="entry name" value="CTDL_fold"/>
</dbReference>
<dbReference type="GO" id="GO:0010001">
    <property type="term" value="P:glial cell differentiation"/>
    <property type="evidence" value="ECO:0007669"/>
    <property type="project" value="TreeGrafter"/>
</dbReference>
<evidence type="ECO:0000259" key="11">
    <source>
        <dbReference type="PROSITE" id="PS50835"/>
    </source>
</evidence>
<dbReference type="InterPro" id="IPR013106">
    <property type="entry name" value="Ig_V-set"/>
</dbReference>
<dbReference type="PRINTS" id="PR01265">
    <property type="entry name" value="LINKMODULE"/>
</dbReference>
<comment type="caution">
    <text evidence="13">The sequence shown here is derived from an EMBL/GenBank/DDBJ whole genome shotgun (WGS) entry which is preliminary data.</text>
</comment>
<evidence type="ECO:0000256" key="5">
    <source>
        <dbReference type="ARBA" id="ARBA00023157"/>
    </source>
</evidence>
<dbReference type="Pfam" id="PF07686">
    <property type="entry name" value="V-set"/>
    <property type="match status" value="1"/>
</dbReference>
<name>A0AAV6GC20_9TELE</name>
<dbReference type="InterPro" id="IPR050691">
    <property type="entry name" value="Hyaluronan_bind_Proteoglycan"/>
</dbReference>
<dbReference type="PANTHER" id="PTHR22804:SF8">
    <property type="entry name" value="HYALURONAN AND PROTEOGLYCAN LINK PROTEIN 2"/>
    <property type="match status" value="1"/>
</dbReference>
<dbReference type="GO" id="GO:0007155">
    <property type="term" value="P:cell adhesion"/>
    <property type="evidence" value="ECO:0007669"/>
    <property type="project" value="InterPro"/>
</dbReference>
<dbReference type="SUPFAM" id="SSF48726">
    <property type="entry name" value="Immunoglobulin"/>
    <property type="match status" value="1"/>
</dbReference>
<proteinExistence type="inferred from homology"/>
<feature type="domain" description="Link" evidence="12">
    <location>
        <begin position="243"/>
        <end position="338"/>
    </location>
</feature>
<dbReference type="InterPro" id="IPR000538">
    <property type="entry name" value="Link_dom"/>
</dbReference>
<keyword evidence="6" id="KW-0373">Hyaluronic acid</keyword>
<comment type="similarity">
    <text evidence="8">Belongs to the HAPLN family.</text>
</comment>
<dbReference type="InterPro" id="IPR013783">
    <property type="entry name" value="Ig-like_fold"/>
</dbReference>
<dbReference type="GO" id="GO:0002052">
    <property type="term" value="P:positive regulation of neuroblast proliferation"/>
    <property type="evidence" value="ECO:0007669"/>
    <property type="project" value="TreeGrafter"/>
</dbReference>
<dbReference type="FunFam" id="3.10.100.10:FF:000001">
    <property type="entry name" value="Hyaluronan proteoglycan link protein 1"/>
    <property type="match status" value="1"/>
</dbReference>
<dbReference type="SMART" id="SM00409">
    <property type="entry name" value="IG"/>
    <property type="match status" value="1"/>
</dbReference>
<gene>
    <name evidence="13" type="ORF">AALO_G00175740</name>
</gene>
<evidence type="ECO:0000313" key="14">
    <source>
        <dbReference type="Proteomes" id="UP000823561"/>
    </source>
</evidence>
<dbReference type="SMART" id="SM00445">
    <property type="entry name" value="LINK"/>
    <property type="match status" value="2"/>
</dbReference>
<evidence type="ECO:0000256" key="4">
    <source>
        <dbReference type="ARBA" id="ARBA00022737"/>
    </source>
</evidence>
<comment type="subcellular location">
    <subcellularLocation>
        <location evidence="1">Secreted</location>
        <location evidence="1">Extracellular space</location>
        <location evidence="1">Extracellular matrix</location>
    </subcellularLocation>
</comment>
<protein>
    <recommendedName>
        <fullName evidence="15">Hyaluronan and proteoglycan link protein 2</fullName>
    </recommendedName>
</protein>
<dbReference type="InterPro" id="IPR003599">
    <property type="entry name" value="Ig_sub"/>
</dbReference>
<dbReference type="FunFam" id="3.10.100.10:FF:000002">
    <property type="entry name" value="Hyaluronan proteoglycan link protein 1"/>
    <property type="match status" value="1"/>
</dbReference>
<feature type="disulfide bond" evidence="9">
    <location>
        <begin position="290"/>
        <end position="311"/>
    </location>
</feature>
<feature type="signal peptide" evidence="10">
    <location>
        <begin position="1"/>
        <end position="21"/>
    </location>
</feature>
<comment type="caution">
    <text evidence="9">Lacks conserved residue(s) required for the propagation of feature annotation.</text>
</comment>
<dbReference type="InterPro" id="IPR007110">
    <property type="entry name" value="Ig-like_dom"/>
</dbReference>
<evidence type="ECO:0000313" key="13">
    <source>
        <dbReference type="EMBL" id="KAG5271086.1"/>
    </source>
</evidence>
<evidence type="ECO:0000256" key="6">
    <source>
        <dbReference type="ARBA" id="ARBA00023290"/>
    </source>
</evidence>
<keyword evidence="10" id="KW-0732">Signal</keyword>
<dbReference type="PANTHER" id="PTHR22804">
    <property type="entry name" value="AGGRECAN/VERSICAN PROTEOGLYCAN"/>
    <property type="match status" value="1"/>
</dbReference>
<dbReference type="PROSITE" id="PS50835">
    <property type="entry name" value="IG_LIKE"/>
    <property type="match status" value="1"/>
</dbReference>
<dbReference type="GO" id="GO:0005615">
    <property type="term" value="C:extracellular space"/>
    <property type="evidence" value="ECO:0007669"/>
    <property type="project" value="TreeGrafter"/>
</dbReference>
<keyword evidence="7" id="KW-0393">Immunoglobulin domain</keyword>
<dbReference type="CDD" id="cd03519">
    <property type="entry name" value="Link_domain_HAPLN_module_2"/>
    <property type="match status" value="1"/>
</dbReference>
<dbReference type="GO" id="GO:0001501">
    <property type="term" value="P:skeletal system development"/>
    <property type="evidence" value="ECO:0007669"/>
    <property type="project" value="TreeGrafter"/>
</dbReference>
<evidence type="ECO:0000256" key="9">
    <source>
        <dbReference type="PROSITE-ProRule" id="PRU00323"/>
    </source>
</evidence>
<dbReference type="CDD" id="cd05877">
    <property type="entry name" value="Ig_LP_like"/>
    <property type="match status" value="1"/>
</dbReference>
<dbReference type="GO" id="GO:0072534">
    <property type="term" value="C:perineuronal net"/>
    <property type="evidence" value="ECO:0007669"/>
    <property type="project" value="TreeGrafter"/>
</dbReference>
<evidence type="ECO:0000256" key="7">
    <source>
        <dbReference type="ARBA" id="ARBA00023319"/>
    </source>
</evidence>
<dbReference type="EMBL" id="JADWDJ010000013">
    <property type="protein sequence ID" value="KAG5271086.1"/>
    <property type="molecule type" value="Genomic_DNA"/>
</dbReference>
<feature type="chain" id="PRO_5043876691" description="Hyaluronan and proteoglycan link protein 2" evidence="10">
    <location>
        <begin position="22"/>
        <end position="338"/>
    </location>
</feature>
<evidence type="ECO:0000256" key="1">
    <source>
        <dbReference type="ARBA" id="ARBA00004498"/>
    </source>
</evidence>
<evidence type="ECO:0000256" key="3">
    <source>
        <dbReference type="ARBA" id="ARBA00022530"/>
    </source>
</evidence>
<dbReference type="InterPro" id="IPR036179">
    <property type="entry name" value="Ig-like_dom_sf"/>
</dbReference>
<dbReference type="Gene3D" id="2.60.40.10">
    <property type="entry name" value="Immunoglobulins"/>
    <property type="match status" value="1"/>
</dbReference>
<dbReference type="SUPFAM" id="SSF56436">
    <property type="entry name" value="C-type lectin-like"/>
    <property type="match status" value="2"/>
</dbReference>
<dbReference type="PROSITE" id="PS50963">
    <property type="entry name" value="LINK_2"/>
    <property type="match status" value="2"/>
</dbReference>
<dbReference type="Gene3D" id="3.10.100.10">
    <property type="entry name" value="Mannose-Binding Protein A, subunit A"/>
    <property type="match status" value="2"/>
</dbReference>
<dbReference type="GO" id="GO:0005540">
    <property type="term" value="F:hyaluronic acid binding"/>
    <property type="evidence" value="ECO:0007669"/>
    <property type="project" value="UniProtKB-KW"/>
</dbReference>
<keyword evidence="4" id="KW-0677">Repeat</keyword>
<dbReference type="Proteomes" id="UP000823561">
    <property type="component" value="Chromosome 13"/>
</dbReference>
<organism evidence="13 14">
    <name type="scientific">Alosa alosa</name>
    <name type="common">allis shad</name>
    <dbReference type="NCBI Taxonomy" id="278164"/>
    <lineage>
        <taxon>Eukaryota</taxon>
        <taxon>Metazoa</taxon>
        <taxon>Chordata</taxon>
        <taxon>Craniata</taxon>
        <taxon>Vertebrata</taxon>
        <taxon>Euteleostomi</taxon>
        <taxon>Actinopterygii</taxon>
        <taxon>Neopterygii</taxon>
        <taxon>Teleostei</taxon>
        <taxon>Clupei</taxon>
        <taxon>Clupeiformes</taxon>
        <taxon>Clupeoidei</taxon>
        <taxon>Clupeidae</taxon>
        <taxon>Alosa</taxon>
    </lineage>
</organism>
<keyword evidence="3" id="KW-0272">Extracellular matrix</keyword>
<dbReference type="SMART" id="SM00406">
    <property type="entry name" value="IGv"/>
    <property type="match status" value="1"/>
</dbReference>
<dbReference type="PROSITE" id="PS01241">
    <property type="entry name" value="LINK_1"/>
    <property type="match status" value="2"/>
</dbReference>
<sequence length="338" mass="37560">MGWAAVVVLTISFLTVNTVLCHTHDDQGQKTLKYLIEPPVYAEITVPRGGNATLPCFMHTKPPRYRIKWVKLEPQHQGVENIVLITNGHAQKHYGGLGPRASLREAHPLDASLRLANLELEDNGRYRCELINGIEDESVEVTLSIEGVVFPYQSKHGRYKLTFSQAQAACKEQDAILATHKQLYKAWTDGLDWCNAGWLSDGTVNYPILLPRPACGGELAAGIRSYGPRDKTKDHFDTFCFTSATSGSVFFLAGPLNFAEAEQACRADRGELARVGQLYAAWRFQGLDRCDGGWLRDGSVRFPITAPRRHCGGLPEPGVRSFGYPSKAQRIYGAFCYR</sequence>
<feature type="domain" description="Ig-like" evidence="11">
    <location>
        <begin position="38"/>
        <end position="144"/>
    </location>
</feature>
<accession>A0AAV6GC20</accession>
<keyword evidence="2" id="KW-0964">Secreted</keyword>
<reference evidence="13" key="1">
    <citation type="submission" date="2020-10" db="EMBL/GenBank/DDBJ databases">
        <title>Chromosome-scale genome assembly of the Allis shad, Alosa alosa.</title>
        <authorList>
            <person name="Margot Z."/>
            <person name="Christophe K."/>
            <person name="Cabau C."/>
            <person name="Louis A."/>
            <person name="Berthelot C."/>
            <person name="Parey E."/>
            <person name="Roest Crollius H."/>
            <person name="Montfort J."/>
            <person name="Robinson-Rechavi M."/>
            <person name="Bucao C."/>
            <person name="Bouchez O."/>
            <person name="Gislard M."/>
            <person name="Lluch J."/>
            <person name="Milhes M."/>
            <person name="Lampietro C."/>
            <person name="Lopez Roques C."/>
            <person name="Donnadieu C."/>
            <person name="Braasch I."/>
            <person name="Desvignes T."/>
            <person name="Postlethwait J."/>
            <person name="Bobe J."/>
            <person name="Guiguen Y."/>
        </authorList>
    </citation>
    <scope>NUCLEOTIDE SEQUENCE</scope>
    <source>
        <strain evidence="13">M-15738</strain>
        <tissue evidence="13">Blood</tissue>
    </source>
</reference>